<gene>
    <name evidence="1" type="ORF">L6452_22867</name>
</gene>
<name>A0ACB9B0J9_ARCLA</name>
<proteinExistence type="predicted"/>
<reference evidence="2" key="1">
    <citation type="journal article" date="2022" name="Mol. Ecol. Resour.">
        <title>The genomes of chicory, endive, great burdock and yacon provide insights into Asteraceae palaeo-polyploidization history and plant inulin production.</title>
        <authorList>
            <person name="Fan W."/>
            <person name="Wang S."/>
            <person name="Wang H."/>
            <person name="Wang A."/>
            <person name="Jiang F."/>
            <person name="Liu H."/>
            <person name="Zhao H."/>
            <person name="Xu D."/>
            <person name="Zhang Y."/>
        </authorList>
    </citation>
    <scope>NUCLEOTIDE SEQUENCE [LARGE SCALE GENOMIC DNA]</scope>
    <source>
        <strain evidence="2">cv. Niubang</strain>
    </source>
</reference>
<reference evidence="1 2" key="2">
    <citation type="journal article" date="2022" name="Mol. Ecol. Resour.">
        <title>The genomes of chicory, endive, great burdock and yacon provide insights into Asteraceae paleo-polyploidization history and plant inulin production.</title>
        <authorList>
            <person name="Fan W."/>
            <person name="Wang S."/>
            <person name="Wang H."/>
            <person name="Wang A."/>
            <person name="Jiang F."/>
            <person name="Liu H."/>
            <person name="Zhao H."/>
            <person name="Xu D."/>
            <person name="Zhang Y."/>
        </authorList>
    </citation>
    <scope>NUCLEOTIDE SEQUENCE [LARGE SCALE GENOMIC DNA]</scope>
    <source>
        <strain evidence="2">cv. Niubang</strain>
    </source>
</reference>
<accession>A0ACB9B0J9</accession>
<protein>
    <submittedName>
        <fullName evidence="1">Uncharacterized protein</fullName>
    </submittedName>
</protein>
<evidence type="ECO:0000313" key="1">
    <source>
        <dbReference type="EMBL" id="KAI3715879.1"/>
    </source>
</evidence>
<evidence type="ECO:0000313" key="2">
    <source>
        <dbReference type="Proteomes" id="UP001055879"/>
    </source>
</evidence>
<dbReference type="EMBL" id="CM042053">
    <property type="protein sequence ID" value="KAI3715879.1"/>
    <property type="molecule type" value="Genomic_DNA"/>
</dbReference>
<comment type="caution">
    <text evidence="1">The sequence shown here is derived from an EMBL/GenBank/DDBJ whole genome shotgun (WGS) entry which is preliminary data.</text>
</comment>
<sequence>MLRYIMRLHYNSIFRHCCYRGSLSQCNFPNWQFVCLVAFLHLIQIHRNHCGWNPFSRNAIAGEQLKISNSPSLVWDHFMPLIKAWVWHSMVG</sequence>
<organism evidence="1 2">
    <name type="scientific">Arctium lappa</name>
    <name type="common">Greater burdock</name>
    <name type="synonym">Lappa major</name>
    <dbReference type="NCBI Taxonomy" id="4217"/>
    <lineage>
        <taxon>Eukaryota</taxon>
        <taxon>Viridiplantae</taxon>
        <taxon>Streptophyta</taxon>
        <taxon>Embryophyta</taxon>
        <taxon>Tracheophyta</taxon>
        <taxon>Spermatophyta</taxon>
        <taxon>Magnoliopsida</taxon>
        <taxon>eudicotyledons</taxon>
        <taxon>Gunneridae</taxon>
        <taxon>Pentapetalae</taxon>
        <taxon>asterids</taxon>
        <taxon>campanulids</taxon>
        <taxon>Asterales</taxon>
        <taxon>Asteraceae</taxon>
        <taxon>Carduoideae</taxon>
        <taxon>Cardueae</taxon>
        <taxon>Arctiinae</taxon>
        <taxon>Arctium</taxon>
    </lineage>
</organism>
<dbReference type="Proteomes" id="UP001055879">
    <property type="component" value="Linkage Group LG07"/>
</dbReference>
<keyword evidence="2" id="KW-1185">Reference proteome</keyword>